<dbReference type="Gene3D" id="3.30.450.380">
    <property type="match status" value="1"/>
</dbReference>
<evidence type="ECO:0000313" key="4">
    <source>
        <dbReference type="Proteomes" id="UP001553843"/>
    </source>
</evidence>
<dbReference type="Proteomes" id="UP001553843">
    <property type="component" value="Unassembled WGS sequence"/>
</dbReference>
<dbReference type="PANTHER" id="PTHR30486:SF6">
    <property type="entry name" value="TYPE IV PILUS RETRACTATION ATPASE PILT"/>
    <property type="match status" value="1"/>
</dbReference>
<dbReference type="SUPFAM" id="SSF52540">
    <property type="entry name" value="P-loop containing nucleoside triphosphate hydrolases"/>
    <property type="match status" value="1"/>
</dbReference>
<accession>A0ABV3LTU0</accession>
<protein>
    <submittedName>
        <fullName evidence="3">TadA family conjugal transfer-associated ATPase</fullName>
    </submittedName>
</protein>
<dbReference type="NCBIfam" id="TIGR03819">
    <property type="entry name" value="heli_sec_ATPase"/>
    <property type="match status" value="1"/>
</dbReference>
<dbReference type="Gene3D" id="3.40.50.300">
    <property type="entry name" value="P-loop containing nucleotide triphosphate hydrolases"/>
    <property type="match status" value="1"/>
</dbReference>
<sequence length="391" mass="40713">MSAVVGARMLDGVRQWLAENGTEPTPARVAEALRAQGRVLGDTEVLGAAAQLRSELVGAGPLEPLLADSSVTDVLVSAPGRVWVDRGGGLELTAVRFRDAAAVRRLAQRLAAVAGRRLDDARPWVDARLPDGTRLHAVLPPVAVGSTCLSLRVVRPKAFTLPELVAAGTVPPGGDRVLRALLDARLSFLISGGTGSGKTTLLSALLGLVGPKERIVLAEDSAELKPEHPHVVRLESRPANQEGAGLVGLDDLVRQALRMRPDRLVVGEVRGAEVVHLLAALNTGHEGGCGTVHANAAGDVPARLEALGTAAGLDRAALHSQLAAALSVVVHLVRDAAGRRRIAEVHVLERAASGLVQTVPALRWGEKAFIEGPGWERLDSLLLGGARGGPA</sequence>
<dbReference type="CDD" id="cd01130">
    <property type="entry name" value="VirB11-like_ATPase"/>
    <property type="match status" value="1"/>
</dbReference>
<reference evidence="3 4" key="1">
    <citation type="submission" date="2024-06" db="EMBL/GenBank/DDBJ databases">
        <title>The Natural Products Discovery Center: Release of the First 8490 Sequenced Strains for Exploring Actinobacteria Biosynthetic Diversity.</title>
        <authorList>
            <person name="Kalkreuter E."/>
            <person name="Kautsar S.A."/>
            <person name="Yang D."/>
            <person name="Bader C.D."/>
            <person name="Teijaro C.N."/>
            <person name="Fluegel L."/>
            <person name="Davis C.M."/>
            <person name="Simpson J.R."/>
            <person name="Lauterbach L."/>
            <person name="Steele A.D."/>
            <person name="Gui C."/>
            <person name="Meng S."/>
            <person name="Li G."/>
            <person name="Viehrig K."/>
            <person name="Ye F."/>
            <person name="Su P."/>
            <person name="Kiefer A.F."/>
            <person name="Nichols A."/>
            <person name="Cepeda A.J."/>
            <person name="Yan W."/>
            <person name="Fan B."/>
            <person name="Jiang Y."/>
            <person name="Adhikari A."/>
            <person name="Zheng C.-J."/>
            <person name="Schuster L."/>
            <person name="Cowan T.M."/>
            <person name="Smanski M.J."/>
            <person name="Chevrette M.G."/>
            <person name="De Carvalho L.P.S."/>
            <person name="Shen B."/>
        </authorList>
    </citation>
    <scope>NUCLEOTIDE SEQUENCE [LARGE SCALE GENOMIC DNA]</scope>
    <source>
        <strain evidence="3 4">NPDC047833</strain>
    </source>
</reference>
<dbReference type="InterPro" id="IPR027417">
    <property type="entry name" value="P-loop_NTPase"/>
</dbReference>
<evidence type="ECO:0000259" key="2">
    <source>
        <dbReference type="Pfam" id="PF00437"/>
    </source>
</evidence>
<gene>
    <name evidence="3" type="ORF">AB0887_13095</name>
</gene>
<evidence type="ECO:0000256" key="1">
    <source>
        <dbReference type="ARBA" id="ARBA00006611"/>
    </source>
</evidence>
<dbReference type="InterPro" id="IPR022399">
    <property type="entry name" value="TadA-like_ATPase"/>
</dbReference>
<dbReference type="RefSeq" id="WP_359778001.1">
    <property type="nucleotide sequence ID" value="NZ_JBEYRR010000004.1"/>
</dbReference>
<organism evidence="3 4">
    <name type="scientific">Streptomyces huasconensis</name>
    <dbReference type="NCBI Taxonomy" id="1854574"/>
    <lineage>
        <taxon>Bacteria</taxon>
        <taxon>Bacillati</taxon>
        <taxon>Actinomycetota</taxon>
        <taxon>Actinomycetes</taxon>
        <taxon>Kitasatosporales</taxon>
        <taxon>Streptomycetaceae</taxon>
        <taxon>Streptomyces</taxon>
    </lineage>
</organism>
<feature type="domain" description="Bacterial type II secretion system protein E" evidence="2">
    <location>
        <begin position="57"/>
        <end position="337"/>
    </location>
</feature>
<keyword evidence="4" id="KW-1185">Reference proteome</keyword>
<comment type="similarity">
    <text evidence="1">Belongs to the GSP E family.</text>
</comment>
<dbReference type="EMBL" id="JBEYRS010000004">
    <property type="protein sequence ID" value="MEW2362878.1"/>
    <property type="molecule type" value="Genomic_DNA"/>
</dbReference>
<dbReference type="PANTHER" id="PTHR30486">
    <property type="entry name" value="TWITCHING MOTILITY PROTEIN PILT"/>
    <property type="match status" value="1"/>
</dbReference>
<dbReference type="InterPro" id="IPR050921">
    <property type="entry name" value="T4SS_GSP_E_ATPase"/>
</dbReference>
<evidence type="ECO:0000313" key="3">
    <source>
        <dbReference type="EMBL" id="MEW2362878.1"/>
    </source>
</evidence>
<dbReference type="Pfam" id="PF00437">
    <property type="entry name" value="T2SSE"/>
    <property type="match status" value="1"/>
</dbReference>
<dbReference type="InterPro" id="IPR001482">
    <property type="entry name" value="T2SS/T4SS_dom"/>
</dbReference>
<name>A0ABV3LTU0_9ACTN</name>
<comment type="caution">
    <text evidence="3">The sequence shown here is derived from an EMBL/GenBank/DDBJ whole genome shotgun (WGS) entry which is preliminary data.</text>
</comment>
<proteinExistence type="inferred from homology"/>